<dbReference type="AlphaFoldDB" id="O61871"/>
<dbReference type="PIR" id="T33203">
    <property type="entry name" value="T33203"/>
</dbReference>
<keyword evidence="3" id="KW-1185">Reference proteome</keyword>
<dbReference type="OMA" id="NTYMIAT"/>
<dbReference type="GeneID" id="191867"/>
<dbReference type="KEGG" id="cel:CELE_ZK6.9"/>
<feature type="transmembrane region" description="Helical" evidence="1">
    <location>
        <begin position="255"/>
        <end position="276"/>
    </location>
</feature>
<feature type="transmembrane region" description="Helical" evidence="1">
    <location>
        <begin position="220"/>
        <end position="243"/>
    </location>
</feature>
<dbReference type="AGR" id="WB:WBGene00005284"/>
<keyword evidence="1" id="KW-0472">Membrane</keyword>
<dbReference type="Pfam" id="PF10318">
    <property type="entry name" value="7TM_GPCR_Srh"/>
    <property type="match status" value="1"/>
</dbReference>
<name>O61871_CAEEL</name>
<keyword evidence="2" id="KW-0675">Receptor</keyword>
<evidence type="ECO:0000313" key="4">
    <source>
        <dbReference type="WormBase" id="ZK6.9"/>
    </source>
</evidence>
<dbReference type="PANTHER" id="PTHR22941:SF34">
    <property type="entry name" value="SERPENTINE RECEPTOR, CLASS H-RELATED"/>
    <property type="match status" value="1"/>
</dbReference>
<dbReference type="OrthoDB" id="5854902at2759"/>
<proteinExistence type="predicted"/>
<dbReference type="InParanoid" id="O61871"/>
<evidence type="ECO:0000256" key="1">
    <source>
        <dbReference type="SAM" id="Phobius"/>
    </source>
</evidence>
<dbReference type="PaxDb" id="6239-ZK6.9"/>
<dbReference type="eggNOG" id="ENOG502TJCY">
    <property type="taxonomic scope" value="Eukaryota"/>
</dbReference>
<feature type="transmembrane region" description="Helical" evidence="1">
    <location>
        <begin position="154"/>
        <end position="173"/>
    </location>
</feature>
<evidence type="ECO:0000313" key="2">
    <source>
        <dbReference type="EMBL" id="CCD74356.1"/>
    </source>
</evidence>
<dbReference type="FunCoup" id="O61871">
    <property type="interactions" value="387"/>
</dbReference>
<dbReference type="EMBL" id="BX284605">
    <property type="protein sequence ID" value="CCD74356.1"/>
    <property type="molecule type" value="Genomic_DNA"/>
</dbReference>
<organism evidence="2 3">
    <name type="scientific">Caenorhabditis elegans</name>
    <dbReference type="NCBI Taxonomy" id="6239"/>
    <lineage>
        <taxon>Eukaryota</taxon>
        <taxon>Metazoa</taxon>
        <taxon>Ecdysozoa</taxon>
        <taxon>Nematoda</taxon>
        <taxon>Chromadorea</taxon>
        <taxon>Rhabditida</taxon>
        <taxon>Rhabditina</taxon>
        <taxon>Rhabditomorpha</taxon>
        <taxon>Rhabditoidea</taxon>
        <taxon>Rhabditidae</taxon>
        <taxon>Peloderinae</taxon>
        <taxon>Caenorhabditis</taxon>
    </lineage>
</organism>
<dbReference type="PANTHER" id="PTHR22941">
    <property type="entry name" value="SERPENTINE RECEPTOR"/>
    <property type="match status" value="1"/>
</dbReference>
<dbReference type="InterPro" id="IPR053220">
    <property type="entry name" value="Nematode_rcpt-like_serp_H"/>
</dbReference>
<feature type="transmembrane region" description="Helical" evidence="1">
    <location>
        <begin position="113"/>
        <end position="133"/>
    </location>
</feature>
<gene>
    <name evidence="2 4" type="primary">srh-62</name>
    <name evidence="2" type="ORF">CELE_ZK6.9</name>
    <name evidence="4" type="ORF">ZK6.9</name>
</gene>
<sequence>MNRSSSLTDYFITVYPLKCQPETRYLATKDGMKSVATSIAIVSLPILFFTSFCILRKTPESMKSVQLGLLNLNFCYTISQFTQAFLIVPIFYLPFAAFNTVGLVNYLNIPPVFQMYFSITMINATLVSITILFENRSSSISFNKFRISKRKYKILWIFLNCLGTVLLVTPPFFNLPDQNASKLEILKIFPCPLKEFFMEPTVVIAFGNHWESYLIQSSKALFFISMLQILYFSACCIYYLVIYKRSNISATTRRLQLRVFIGVVIQSLIPIILTNIPVITFLNKNTREQYDQISNNLLFISSIVQNGVASLSILMVHRPYRKFLVSIFCKEKVKVIQISVCSKTEQFRI</sequence>
<feature type="transmembrane region" description="Helical" evidence="1">
    <location>
        <begin position="35"/>
        <end position="55"/>
    </location>
</feature>
<dbReference type="WormBase" id="ZK6.9">
    <property type="protein sequence ID" value="CE18446"/>
    <property type="gene ID" value="WBGene00005284"/>
    <property type="gene designation" value="srh-62"/>
</dbReference>
<keyword evidence="1" id="KW-0812">Transmembrane</keyword>
<dbReference type="PhylomeDB" id="O61871"/>
<evidence type="ECO:0000313" key="3">
    <source>
        <dbReference type="Proteomes" id="UP000001940"/>
    </source>
</evidence>
<dbReference type="RefSeq" id="NP_503190.1">
    <property type="nucleotide sequence ID" value="NM_070789.1"/>
</dbReference>
<dbReference type="UCSC" id="ZK6.9">
    <property type="organism name" value="c. elegans"/>
</dbReference>
<feature type="transmembrane region" description="Helical" evidence="1">
    <location>
        <begin position="67"/>
        <end position="93"/>
    </location>
</feature>
<protein>
    <submittedName>
        <fullName evidence="2">Serpentine Receptor, class H</fullName>
    </submittedName>
</protein>
<keyword evidence="1" id="KW-1133">Transmembrane helix</keyword>
<dbReference type="HOGENOM" id="CLU_042960_0_0_1"/>
<accession>O61871</accession>
<dbReference type="Proteomes" id="UP000001940">
    <property type="component" value="Chromosome V"/>
</dbReference>
<feature type="transmembrane region" description="Helical" evidence="1">
    <location>
        <begin position="296"/>
        <end position="316"/>
    </location>
</feature>
<dbReference type="CTD" id="191867"/>
<dbReference type="InterPro" id="IPR019422">
    <property type="entry name" value="7TM_GPCR_serpentine_rcpt_Srh"/>
</dbReference>
<reference evidence="2 3" key="1">
    <citation type="journal article" date="1998" name="Science">
        <title>Genome sequence of the nematode C. elegans: a platform for investigating biology.</title>
        <authorList>
            <consortium name="The C. elegans sequencing consortium"/>
            <person name="Sulson J.E."/>
            <person name="Waterston R."/>
        </authorList>
    </citation>
    <scope>NUCLEOTIDE SEQUENCE [LARGE SCALE GENOMIC DNA]</scope>
    <source>
        <strain evidence="2 3">Bristol N2</strain>
    </source>
</reference>